<organism evidence="1 2">
    <name type="scientific">Bradyrhizobium campsiandrae</name>
    <dbReference type="NCBI Taxonomy" id="1729892"/>
    <lineage>
        <taxon>Bacteria</taxon>
        <taxon>Pseudomonadati</taxon>
        <taxon>Pseudomonadota</taxon>
        <taxon>Alphaproteobacteria</taxon>
        <taxon>Hyphomicrobiales</taxon>
        <taxon>Nitrobacteraceae</taxon>
        <taxon>Bradyrhizobium</taxon>
    </lineage>
</organism>
<comment type="caution">
    <text evidence="1">The sequence shown here is derived from an EMBL/GenBank/DDBJ whole genome shotgun (WGS) entry which is preliminary data.</text>
</comment>
<protein>
    <submittedName>
        <fullName evidence="1">Uncharacterized protein</fullName>
    </submittedName>
</protein>
<reference evidence="1 2" key="1">
    <citation type="journal article" date="2020" name="Arch. Microbiol.">
        <title>Bradyrhizobium campsiandrae sp. nov., a nitrogen-fixing bacterial strain isolated from a native leguminous tree from the Amazon adapted to flooded conditions.</title>
        <authorList>
            <person name="Cabral Michel D."/>
            <person name="Martins da Costa E."/>
            <person name="Azarias Guimaraes A."/>
            <person name="Soares de Carvalho T."/>
            <person name="Santos de Castro Caputo P."/>
            <person name="Willems A."/>
            <person name="de Souza Moreira F.M."/>
        </authorList>
    </citation>
    <scope>NUCLEOTIDE SEQUENCE [LARGE SCALE GENOMIC DNA]</scope>
    <source>
        <strain evidence="2">INPA 384B</strain>
    </source>
</reference>
<accession>A0ABR7UGX5</accession>
<sequence length="68" mass="7696">MGRAEVHLSDLRRLQQALENIASDLDEIEGRSHARLRDLAKDLYDSPTRSLEACMSNFEIAVRGRLAN</sequence>
<dbReference type="EMBL" id="JAATTO010000050">
    <property type="protein sequence ID" value="MBC9982423.1"/>
    <property type="molecule type" value="Genomic_DNA"/>
</dbReference>
<evidence type="ECO:0000313" key="1">
    <source>
        <dbReference type="EMBL" id="MBC9982423.1"/>
    </source>
</evidence>
<dbReference type="RefSeq" id="WP_188099913.1">
    <property type="nucleotide sequence ID" value="NZ_JAANIH010000015.1"/>
</dbReference>
<dbReference type="Proteomes" id="UP000639516">
    <property type="component" value="Unassembled WGS sequence"/>
</dbReference>
<gene>
    <name evidence="1" type="ORF">HA482_29885</name>
</gene>
<evidence type="ECO:0000313" key="2">
    <source>
        <dbReference type="Proteomes" id="UP000639516"/>
    </source>
</evidence>
<proteinExistence type="predicted"/>
<keyword evidence="2" id="KW-1185">Reference proteome</keyword>
<name>A0ABR7UGX5_9BRAD</name>